<evidence type="ECO:0000256" key="1">
    <source>
        <dbReference type="SAM" id="Phobius"/>
    </source>
</evidence>
<dbReference type="RefSeq" id="WP_269332344.1">
    <property type="nucleotide sequence ID" value="NZ_JAMZFT010000002.1"/>
</dbReference>
<dbReference type="EMBL" id="JAMZFT010000002">
    <property type="protein sequence ID" value="MCP1336383.1"/>
    <property type="molecule type" value="Genomic_DNA"/>
</dbReference>
<dbReference type="InterPro" id="IPR016990">
    <property type="entry name" value="UCP032162_TM"/>
</dbReference>
<protein>
    <submittedName>
        <fullName evidence="2">DUF2244 domain-containing protein</fullName>
    </submittedName>
</protein>
<proteinExistence type="predicted"/>
<comment type="caution">
    <text evidence="2">The sequence shown here is derived from an EMBL/GenBank/DDBJ whole genome shotgun (WGS) entry which is preliminary data.</text>
</comment>
<keyword evidence="1" id="KW-0812">Transmembrane</keyword>
<evidence type="ECO:0000313" key="2">
    <source>
        <dbReference type="EMBL" id="MCP1336383.1"/>
    </source>
</evidence>
<feature type="transmembrane region" description="Helical" evidence="1">
    <location>
        <begin position="33"/>
        <end position="51"/>
    </location>
</feature>
<dbReference type="Pfam" id="PF10003">
    <property type="entry name" value="DUF2244"/>
    <property type="match status" value="1"/>
</dbReference>
<gene>
    <name evidence="2" type="ORF">NJQ99_08200</name>
</gene>
<reference evidence="2" key="1">
    <citation type="submission" date="2022-06" db="EMBL/GenBank/DDBJ databases">
        <title>Isolation and Genomics of Futiania mangrovii gen. nov., sp. nov., a Rare and Metabolically-versatile member in the Class Alphaproteobacteria.</title>
        <authorList>
            <person name="Liu L."/>
            <person name="Huang W.-C."/>
            <person name="Pan J."/>
            <person name="Li J."/>
            <person name="Huang Y."/>
            <person name="Du H."/>
            <person name="Liu Y."/>
            <person name="Li M."/>
        </authorList>
    </citation>
    <scope>NUCLEOTIDE SEQUENCE</scope>
    <source>
        <strain evidence="2">FT118</strain>
    </source>
</reference>
<keyword evidence="3" id="KW-1185">Reference proteome</keyword>
<evidence type="ECO:0000313" key="3">
    <source>
        <dbReference type="Proteomes" id="UP001055804"/>
    </source>
</evidence>
<keyword evidence="1" id="KW-0472">Membrane</keyword>
<name>A0A9J6PIK2_9PROT</name>
<dbReference type="PIRSF" id="PIRSF032162">
    <property type="entry name" value="UCP032162_imp"/>
    <property type="match status" value="1"/>
</dbReference>
<dbReference type="Proteomes" id="UP001055804">
    <property type="component" value="Unassembled WGS sequence"/>
</dbReference>
<dbReference type="InterPro" id="IPR019253">
    <property type="entry name" value="DUF2244_TM"/>
</dbReference>
<dbReference type="AlphaFoldDB" id="A0A9J6PIK2"/>
<accession>A0A9J6PIK2</accession>
<sequence>MIPDRDEDWTESAGEIVFDATLRPHRSLGPKGFIVLMVFISAISFGAGLFYTVLGAWPILGFYGLDVLAIWWAFRTSFRNGRLHETVELRPARLRVHRVHPGGRVERWDFQPYWVRLALEEVRKDDPRIRLTQGTVAVELGRFMNAEERRDFFAALEDALGRARAAGNPI</sequence>
<keyword evidence="1" id="KW-1133">Transmembrane helix</keyword>
<feature type="transmembrane region" description="Helical" evidence="1">
    <location>
        <begin position="57"/>
        <end position="74"/>
    </location>
</feature>
<organism evidence="2 3">
    <name type="scientific">Futiania mangrovi</name>
    <dbReference type="NCBI Taxonomy" id="2959716"/>
    <lineage>
        <taxon>Bacteria</taxon>
        <taxon>Pseudomonadati</taxon>
        <taxon>Pseudomonadota</taxon>
        <taxon>Alphaproteobacteria</taxon>
        <taxon>Futianiales</taxon>
        <taxon>Futianiaceae</taxon>
        <taxon>Futiania</taxon>
    </lineage>
</organism>